<dbReference type="InterPro" id="IPR003737">
    <property type="entry name" value="GlcNAc_PI_deacetylase-related"/>
</dbReference>
<dbReference type="OrthoDB" id="9790023at2"/>
<name>A0A1H4B7Q9_ALKAM</name>
<dbReference type="AlphaFoldDB" id="A0A1H4B7Q9"/>
<dbReference type="SUPFAM" id="SSF102588">
    <property type="entry name" value="LmbE-like"/>
    <property type="match status" value="1"/>
</dbReference>
<proteinExistence type="predicted"/>
<dbReference type="InterPro" id="IPR024078">
    <property type="entry name" value="LmbE-like_dom_sf"/>
</dbReference>
<gene>
    <name evidence="1" type="ORF">SAMN04488051_103217</name>
</gene>
<dbReference type="Pfam" id="PF02585">
    <property type="entry name" value="PIG-L"/>
    <property type="match status" value="1"/>
</dbReference>
<protein>
    <submittedName>
        <fullName evidence="1">N-acetylglucosaminyl deacetylase, LmbE family</fullName>
    </submittedName>
</protein>
<dbReference type="EMBL" id="FNRM01000003">
    <property type="protein sequence ID" value="SEA44160.1"/>
    <property type="molecule type" value="Genomic_DNA"/>
</dbReference>
<evidence type="ECO:0000313" key="2">
    <source>
        <dbReference type="Proteomes" id="UP000198773"/>
    </source>
</evidence>
<organism evidence="1 2">
    <name type="scientific">Alkalimonas amylolytica</name>
    <dbReference type="NCBI Taxonomy" id="152573"/>
    <lineage>
        <taxon>Bacteria</taxon>
        <taxon>Pseudomonadati</taxon>
        <taxon>Pseudomonadota</taxon>
        <taxon>Gammaproteobacteria</taxon>
        <taxon>Alkalimonas</taxon>
    </lineage>
</organism>
<sequence length="224" mass="24373">MNTVLVVAAHPDDEVLGCAGTIALHSQSGDQVHVLFLADGEQSRPAHQQQQSARQAAARAAGEALGVTSVQFLSFADNAMDSVPLLQIVQAIEPMIAQLAPDTIYTHFGGDLNIDHRISYQAVLTACRPQPGHSVRRIYCFEVPSSTEWAAQSGPVFRPTLFIDTHSVQDKVEAALHCYATELRPFPHARSMQAILARQQLRGSSVGLPLAEAFMIERELRAKP</sequence>
<dbReference type="RefSeq" id="WP_091341465.1">
    <property type="nucleotide sequence ID" value="NZ_FNRM01000003.1"/>
</dbReference>
<keyword evidence="2" id="KW-1185">Reference proteome</keyword>
<evidence type="ECO:0000313" key="1">
    <source>
        <dbReference type="EMBL" id="SEA44160.1"/>
    </source>
</evidence>
<dbReference type="Gene3D" id="3.40.50.10320">
    <property type="entry name" value="LmbE-like"/>
    <property type="match status" value="1"/>
</dbReference>
<dbReference type="PANTHER" id="PTHR12993">
    <property type="entry name" value="N-ACETYLGLUCOSAMINYL-PHOSPHATIDYLINOSITOL DE-N-ACETYLASE-RELATED"/>
    <property type="match status" value="1"/>
</dbReference>
<dbReference type="GO" id="GO:0016811">
    <property type="term" value="F:hydrolase activity, acting on carbon-nitrogen (but not peptide) bonds, in linear amides"/>
    <property type="evidence" value="ECO:0007669"/>
    <property type="project" value="TreeGrafter"/>
</dbReference>
<accession>A0A1H4B7Q9</accession>
<reference evidence="1 2" key="1">
    <citation type="submission" date="2016-10" db="EMBL/GenBank/DDBJ databases">
        <authorList>
            <person name="de Groot N.N."/>
        </authorList>
    </citation>
    <scope>NUCLEOTIDE SEQUENCE [LARGE SCALE GENOMIC DNA]</scope>
    <source>
        <strain evidence="1 2">CGMCC 1.3430</strain>
    </source>
</reference>
<dbReference type="STRING" id="152573.SAMN04488051_103217"/>
<dbReference type="PANTHER" id="PTHR12993:SF11">
    <property type="entry name" value="N-ACETYLGLUCOSAMINYL-PHOSPHATIDYLINOSITOL DE-N-ACETYLASE"/>
    <property type="match status" value="1"/>
</dbReference>
<dbReference type="Proteomes" id="UP000198773">
    <property type="component" value="Unassembled WGS sequence"/>
</dbReference>